<dbReference type="EMBL" id="LKAJ01000002">
    <property type="protein sequence ID" value="KRG22077.1"/>
    <property type="molecule type" value="Genomic_DNA"/>
</dbReference>
<evidence type="ECO:0000313" key="6">
    <source>
        <dbReference type="Proteomes" id="UP000051497"/>
    </source>
</evidence>
<accession>A0A0Q9YMR1</accession>
<evidence type="ECO:0000256" key="3">
    <source>
        <dbReference type="SAM" id="Phobius"/>
    </source>
</evidence>
<evidence type="ECO:0000256" key="1">
    <source>
        <dbReference type="ARBA" id="ARBA00022679"/>
    </source>
</evidence>
<dbReference type="GO" id="GO:0016020">
    <property type="term" value="C:membrane"/>
    <property type="evidence" value="ECO:0007669"/>
    <property type="project" value="InterPro"/>
</dbReference>
<feature type="transmembrane region" description="Helical" evidence="3">
    <location>
        <begin position="35"/>
        <end position="65"/>
    </location>
</feature>
<dbReference type="STRING" id="295108.HT99x_00494"/>
<reference evidence="4" key="1">
    <citation type="submission" date="2015-09" db="EMBL/GenBank/DDBJ databases">
        <title>Draft Genome Sequences of Two Novel Amoeba-resistant Intranuclear Bacteria, Candidatus Berkiella cookevillensis and Candidatus Berkiella aquae.</title>
        <authorList>
            <person name="Mehari Y.T."/>
            <person name="Arivett B.A."/>
            <person name="Farone A.L."/>
            <person name="Gunderson J.H."/>
            <person name="Farone M.B."/>
        </authorList>
    </citation>
    <scope>NUCLEOTIDE SEQUENCE [LARGE SCALE GENOMIC DNA]</scope>
    <source>
        <strain evidence="4">HT99</strain>
    </source>
</reference>
<keyword evidence="3" id="KW-0812">Transmembrane</keyword>
<evidence type="ECO:0000313" key="4">
    <source>
        <dbReference type="EMBL" id="KRG22077.1"/>
    </source>
</evidence>
<protein>
    <submittedName>
        <fullName evidence="5">CDP-alcohol phosphatidyltransferase family protein</fullName>
    </submittedName>
    <submittedName>
        <fullName evidence="4">CDP-diacylglycerol--inositol 3-phosphatidyltransferase</fullName>
        <ecNumber evidence="4">2.7.8.11</ecNumber>
    </submittedName>
</protein>
<dbReference type="Gene3D" id="1.20.120.1760">
    <property type="match status" value="1"/>
</dbReference>
<comment type="similarity">
    <text evidence="2">Belongs to the CDP-alcohol phosphatidyltransferase class-I family.</text>
</comment>
<dbReference type="EMBL" id="LKAJ02000001">
    <property type="protein sequence ID" value="MCS5712720.1"/>
    <property type="molecule type" value="Genomic_DNA"/>
</dbReference>
<name>A0A0Q9YMR1_9GAMM</name>
<organism evidence="4">
    <name type="scientific">Candidatus Berkiella aquae</name>
    <dbReference type="NCBI Taxonomy" id="295108"/>
    <lineage>
        <taxon>Bacteria</taxon>
        <taxon>Pseudomonadati</taxon>
        <taxon>Pseudomonadota</taxon>
        <taxon>Gammaproteobacteria</taxon>
        <taxon>Candidatus Berkiellales</taxon>
        <taxon>Candidatus Berkiellaceae</taxon>
        <taxon>Candidatus Berkiella</taxon>
    </lineage>
</organism>
<dbReference type="PROSITE" id="PS00379">
    <property type="entry name" value="CDP_ALCOHOL_P_TRANSF"/>
    <property type="match status" value="1"/>
</dbReference>
<sequence length="202" mass="22305">MLENYLRPVFSRYCVDGIATHLAAKTILQPKQITLLAGLSGVGAGVALISQSPLLACILLLFSGYCDILDGAVARKMDSVTSSGVVLDIVTDRLVEFAIILGLYWISPQTRGFLSILMLGSILCCVTSFLVIGIFSVNNTEKHFHYSKGLVERFEAFLFFIAMILCPEQFRLLGSVFVILVLLTTMIRVSEFLQQGHYDQDD</sequence>
<dbReference type="Proteomes" id="UP000051497">
    <property type="component" value="Unassembled WGS sequence"/>
</dbReference>
<keyword evidence="1 2" id="KW-0808">Transferase</keyword>
<gene>
    <name evidence="4" type="primary">pgsA1</name>
    <name evidence="4" type="ORF">HT99x_00494</name>
    <name evidence="5" type="ORF">HT99x_014870</name>
</gene>
<keyword evidence="3" id="KW-1133">Transmembrane helix</keyword>
<evidence type="ECO:0000256" key="2">
    <source>
        <dbReference type="RuleBase" id="RU003750"/>
    </source>
</evidence>
<dbReference type="GO" id="GO:0003881">
    <property type="term" value="F:CDP-diacylglycerol-inositol 3-phosphatidyltransferase activity"/>
    <property type="evidence" value="ECO:0007669"/>
    <property type="project" value="UniProtKB-EC"/>
</dbReference>
<dbReference type="RefSeq" id="WP_075065144.1">
    <property type="nucleotide sequence ID" value="NZ_LKAJ02000001.1"/>
</dbReference>
<dbReference type="EC" id="2.7.8.11" evidence="4"/>
<dbReference type="GO" id="GO:0008654">
    <property type="term" value="P:phospholipid biosynthetic process"/>
    <property type="evidence" value="ECO:0007669"/>
    <property type="project" value="InterPro"/>
</dbReference>
<proteinExistence type="inferred from homology"/>
<dbReference type="InterPro" id="IPR043130">
    <property type="entry name" value="CDP-OH_PTrfase_TM_dom"/>
</dbReference>
<dbReference type="AlphaFoldDB" id="A0A0Q9YMR1"/>
<reference evidence="5" key="3">
    <citation type="submission" date="2021-06" db="EMBL/GenBank/DDBJ databases">
        <title>Genomic Description and Analysis of Intracellular Bacteria, Candidatus Berkiella cookevillensis and Candidatus Berkiella aquae.</title>
        <authorList>
            <person name="Kidane D.T."/>
            <person name="Mehari Y.T."/>
            <person name="Rice F.C."/>
            <person name="Arivett B.A."/>
            <person name="Farone A.L."/>
            <person name="Berk S.G."/>
            <person name="Farone M.B."/>
        </authorList>
    </citation>
    <scope>NUCLEOTIDE SEQUENCE</scope>
    <source>
        <strain evidence="5">HT99</strain>
    </source>
</reference>
<dbReference type="Pfam" id="PF01066">
    <property type="entry name" value="CDP-OH_P_transf"/>
    <property type="match status" value="1"/>
</dbReference>
<dbReference type="InterPro" id="IPR000462">
    <property type="entry name" value="CDP-OH_P_trans"/>
</dbReference>
<reference evidence="5" key="2">
    <citation type="journal article" date="2016" name="Genome Announc.">
        <title>Draft Genome Sequences of Two Novel Amoeba-Resistant Intranuclear Bacteria, 'Candidatus Berkiella cookevillensis' and 'Candidatus Berkiella aquae'.</title>
        <authorList>
            <person name="Mehari Y.T."/>
            <person name="Arivett B.A."/>
            <person name="Farone A.L."/>
            <person name="Gunderson J.H."/>
            <person name="Farone M.B."/>
        </authorList>
    </citation>
    <scope>NUCLEOTIDE SEQUENCE</scope>
    <source>
        <strain evidence="5">HT99</strain>
    </source>
</reference>
<keyword evidence="6" id="KW-1185">Reference proteome</keyword>
<dbReference type="OrthoDB" id="9790577at2"/>
<evidence type="ECO:0000313" key="5">
    <source>
        <dbReference type="EMBL" id="MCS5712720.1"/>
    </source>
</evidence>
<dbReference type="InterPro" id="IPR048254">
    <property type="entry name" value="CDP_ALCOHOL_P_TRANSF_CS"/>
</dbReference>
<comment type="caution">
    <text evidence="4">The sequence shown here is derived from an EMBL/GenBank/DDBJ whole genome shotgun (WGS) entry which is preliminary data.</text>
</comment>
<keyword evidence="3" id="KW-0472">Membrane</keyword>
<feature type="transmembrane region" description="Helical" evidence="3">
    <location>
        <begin position="113"/>
        <end position="137"/>
    </location>
</feature>
<feature type="transmembrane region" description="Helical" evidence="3">
    <location>
        <begin position="157"/>
        <end position="183"/>
    </location>
</feature>
<feature type="transmembrane region" description="Helical" evidence="3">
    <location>
        <begin position="85"/>
        <end position="106"/>
    </location>
</feature>